<dbReference type="RefSeq" id="WP_146353672.1">
    <property type="nucleotide sequence ID" value="NZ_VOBR01000012.1"/>
</dbReference>
<dbReference type="InterPro" id="IPR036736">
    <property type="entry name" value="ACP-like_sf"/>
</dbReference>
<reference evidence="4 5" key="1">
    <citation type="submission" date="2019-07" db="EMBL/GenBank/DDBJ databases">
        <title>Lentzea xizangensis sp. nov., isolated from Qinghai-Tibetan Plateau Soils.</title>
        <authorList>
            <person name="Huang J."/>
        </authorList>
    </citation>
    <scope>NUCLEOTIDE SEQUENCE [LARGE SCALE GENOMIC DNA]</scope>
    <source>
        <strain evidence="4 5">FXJ1.1311</strain>
    </source>
</reference>
<dbReference type="SUPFAM" id="SSF47336">
    <property type="entry name" value="ACP-like"/>
    <property type="match status" value="1"/>
</dbReference>
<comment type="caution">
    <text evidence="4">The sequence shown here is derived from an EMBL/GenBank/DDBJ whole genome shotgun (WGS) entry which is preliminary data.</text>
</comment>
<dbReference type="AlphaFoldDB" id="A0A563ES76"/>
<protein>
    <submittedName>
        <fullName evidence="4">Acyl carrier protein</fullName>
    </submittedName>
</protein>
<dbReference type="Proteomes" id="UP000316639">
    <property type="component" value="Unassembled WGS sequence"/>
</dbReference>
<dbReference type="PROSITE" id="PS50075">
    <property type="entry name" value="CARRIER"/>
    <property type="match status" value="1"/>
</dbReference>
<dbReference type="InterPro" id="IPR006162">
    <property type="entry name" value="Ppantetheine_attach_site"/>
</dbReference>
<gene>
    <name evidence="4" type="ORF">FKR81_20270</name>
</gene>
<dbReference type="Pfam" id="PF00550">
    <property type="entry name" value="PP-binding"/>
    <property type="match status" value="1"/>
</dbReference>
<proteinExistence type="predicted"/>
<dbReference type="Gene3D" id="1.10.1200.10">
    <property type="entry name" value="ACP-like"/>
    <property type="match status" value="1"/>
</dbReference>
<evidence type="ECO:0000256" key="1">
    <source>
        <dbReference type="ARBA" id="ARBA00022450"/>
    </source>
</evidence>
<dbReference type="OrthoDB" id="3537906at2"/>
<evidence type="ECO:0000313" key="4">
    <source>
        <dbReference type="EMBL" id="TWP50510.1"/>
    </source>
</evidence>
<keyword evidence="2" id="KW-0597">Phosphoprotein</keyword>
<evidence type="ECO:0000259" key="3">
    <source>
        <dbReference type="PROSITE" id="PS50075"/>
    </source>
</evidence>
<dbReference type="InterPro" id="IPR009081">
    <property type="entry name" value="PP-bd_ACP"/>
</dbReference>
<evidence type="ECO:0000313" key="5">
    <source>
        <dbReference type="Proteomes" id="UP000316639"/>
    </source>
</evidence>
<organism evidence="4 5">
    <name type="scientific">Lentzea tibetensis</name>
    <dbReference type="NCBI Taxonomy" id="2591470"/>
    <lineage>
        <taxon>Bacteria</taxon>
        <taxon>Bacillati</taxon>
        <taxon>Actinomycetota</taxon>
        <taxon>Actinomycetes</taxon>
        <taxon>Pseudonocardiales</taxon>
        <taxon>Pseudonocardiaceae</taxon>
        <taxon>Lentzea</taxon>
    </lineage>
</organism>
<name>A0A563ES76_9PSEU</name>
<feature type="domain" description="Carrier" evidence="3">
    <location>
        <begin position="2"/>
        <end position="83"/>
    </location>
</feature>
<keyword evidence="1" id="KW-0596">Phosphopantetheine</keyword>
<accession>A0A563ES76</accession>
<dbReference type="EMBL" id="VOBR01000012">
    <property type="protein sequence ID" value="TWP50510.1"/>
    <property type="molecule type" value="Genomic_DNA"/>
</dbReference>
<keyword evidence="5" id="KW-1185">Reference proteome</keyword>
<evidence type="ECO:0000256" key="2">
    <source>
        <dbReference type="ARBA" id="ARBA00022553"/>
    </source>
</evidence>
<dbReference type="PROSITE" id="PS00012">
    <property type="entry name" value="PHOSPHOPANTETHEINE"/>
    <property type="match status" value="1"/>
</dbReference>
<sequence length="89" mass="9357">MADARVTLDDLKRILLDAAGADEGVDLSGDVVDVAFSDLGYDSLALLEAANRIQREYRVQLDDDALAAAETPGAFLDLVNEHLAAGSPA</sequence>